<dbReference type="EMBL" id="AZFS01000064">
    <property type="protein sequence ID" value="KRL93327.1"/>
    <property type="molecule type" value="Genomic_DNA"/>
</dbReference>
<keyword evidence="1" id="KW-0805">Transcription regulation</keyword>
<evidence type="ECO:0000313" key="6">
    <source>
        <dbReference type="Proteomes" id="UP000051580"/>
    </source>
</evidence>
<dbReference type="OrthoDB" id="362473at2"/>
<dbReference type="RefSeq" id="WP_057735045.1">
    <property type="nucleotide sequence ID" value="NZ_AZFS01000064.1"/>
</dbReference>
<proteinExistence type="predicted"/>
<dbReference type="GO" id="GO:0003677">
    <property type="term" value="F:DNA binding"/>
    <property type="evidence" value="ECO:0007669"/>
    <property type="project" value="UniProtKB-KW"/>
</dbReference>
<dbReference type="Pfam" id="PF00392">
    <property type="entry name" value="GntR"/>
    <property type="match status" value="1"/>
</dbReference>
<evidence type="ECO:0000259" key="4">
    <source>
        <dbReference type="PROSITE" id="PS50949"/>
    </source>
</evidence>
<reference evidence="5 6" key="1">
    <citation type="journal article" date="2015" name="Genome Announc.">
        <title>Expanding the biotechnology potential of lactobacilli through comparative genomics of 213 strains and associated genera.</title>
        <authorList>
            <person name="Sun Z."/>
            <person name="Harris H.M."/>
            <person name="McCann A."/>
            <person name="Guo C."/>
            <person name="Argimon S."/>
            <person name="Zhang W."/>
            <person name="Yang X."/>
            <person name="Jeffery I.B."/>
            <person name="Cooney J.C."/>
            <person name="Kagawa T.F."/>
            <person name="Liu W."/>
            <person name="Song Y."/>
            <person name="Salvetti E."/>
            <person name="Wrobel A."/>
            <person name="Rasinkangas P."/>
            <person name="Parkhill J."/>
            <person name="Rea M.C."/>
            <person name="O'Sullivan O."/>
            <person name="Ritari J."/>
            <person name="Douillard F.P."/>
            <person name="Paul Ross R."/>
            <person name="Yang R."/>
            <person name="Briner A.E."/>
            <person name="Felis G.E."/>
            <person name="de Vos W.M."/>
            <person name="Barrangou R."/>
            <person name="Klaenhammer T.R."/>
            <person name="Caufield P.W."/>
            <person name="Cui Y."/>
            <person name="Zhang H."/>
            <person name="O'Toole P.W."/>
        </authorList>
    </citation>
    <scope>NUCLEOTIDE SEQUENCE [LARGE SCALE GENOMIC DNA]</scope>
    <source>
        <strain evidence="5 6">DSM 16381</strain>
    </source>
</reference>
<keyword evidence="3" id="KW-0804">Transcription</keyword>
<gene>
    <name evidence="5" type="ORF">FD28_GL001200</name>
</gene>
<keyword evidence="6" id="KW-1185">Reference proteome</keyword>
<dbReference type="SUPFAM" id="SSF46785">
    <property type="entry name" value="Winged helix' DNA-binding domain"/>
    <property type="match status" value="1"/>
</dbReference>
<keyword evidence="2" id="KW-0238">DNA-binding</keyword>
<dbReference type="InterPro" id="IPR036390">
    <property type="entry name" value="WH_DNA-bd_sf"/>
</dbReference>
<evidence type="ECO:0000256" key="1">
    <source>
        <dbReference type="ARBA" id="ARBA00023015"/>
    </source>
</evidence>
<organism evidence="5 6">
    <name type="scientific">Levilactobacillus hammesii DSM 16381</name>
    <dbReference type="NCBI Taxonomy" id="1423753"/>
    <lineage>
        <taxon>Bacteria</taxon>
        <taxon>Bacillati</taxon>
        <taxon>Bacillota</taxon>
        <taxon>Bacilli</taxon>
        <taxon>Lactobacillales</taxon>
        <taxon>Lactobacillaceae</taxon>
        <taxon>Levilactobacillus</taxon>
    </lineage>
</organism>
<dbReference type="InterPro" id="IPR036388">
    <property type="entry name" value="WH-like_DNA-bd_sf"/>
</dbReference>
<evidence type="ECO:0000313" key="5">
    <source>
        <dbReference type="EMBL" id="KRL93327.1"/>
    </source>
</evidence>
<dbReference type="PROSITE" id="PS50949">
    <property type="entry name" value="HTH_GNTR"/>
    <property type="match status" value="1"/>
</dbReference>
<feature type="domain" description="HTH gntR-type" evidence="4">
    <location>
        <begin position="7"/>
        <end position="75"/>
    </location>
</feature>
<dbReference type="CDD" id="cd07377">
    <property type="entry name" value="WHTH_GntR"/>
    <property type="match status" value="1"/>
</dbReference>
<sequence>MNFDDKVPIYYQIENHIYHEIITGTLKPGEKLPSVRQLAVDVTANVNTVQRALSEMITAGIIESKRGRGNFVTMETAKIEQLKVQLVTAQLAQVYEQLHALNLSDTEILTSLQQYIQQRGQAK</sequence>
<dbReference type="Proteomes" id="UP000051580">
    <property type="component" value="Unassembled WGS sequence"/>
</dbReference>
<protein>
    <submittedName>
        <fullName evidence="5">Transcriptional regulator</fullName>
    </submittedName>
</protein>
<evidence type="ECO:0000256" key="2">
    <source>
        <dbReference type="ARBA" id="ARBA00023125"/>
    </source>
</evidence>
<evidence type="ECO:0000256" key="3">
    <source>
        <dbReference type="ARBA" id="ARBA00023163"/>
    </source>
</evidence>
<accession>A0A0R1UJ22</accession>
<dbReference type="SMART" id="SM00345">
    <property type="entry name" value="HTH_GNTR"/>
    <property type="match status" value="1"/>
</dbReference>
<dbReference type="GO" id="GO:0003700">
    <property type="term" value="F:DNA-binding transcription factor activity"/>
    <property type="evidence" value="ECO:0007669"/>
    <property type="project" value="InterPro"/>
</dbReference>
<name>A0A0R1UJ22_9LACO</name>
<dbReference type="PANTHER" id="PTHR38445">
    <property type="entry name" value="HTH-TYPE TRANSCRIPTIONAL REPRESSOR YTRA"/>
    <property type="match status" value="1"/>
</dbReference>
<dbReference type="STRING" id="1423753.FD28_GL001200"/>
<dbReference type="PANTHER" id="PTHR38445:SF9">
    <property type="entry name" value="HTH-TYPE TRANSCRIPTIONAL REPRESSOR YTRA"/>
    <property type="match status" value="1"/>
</dbReference>
<dbReference type="Gene3D" id="1.10.10.10">
    <property type="entry name" value="Winged helix-like DNA-binding domain superfamily/Winged helix DNA-binding domain"/>
    <property type="match status" value="1"/>
</dbReference>
<dbReference type="AlphaFoldDB" id="A0A0R1UJ22"/>
<dbReference type="InterPro" id="IPR000524">
    <property type="entry name" value="Tscrpt_reg_HTH_GntR"/>
</dbReference>
<comment type="caution">
    <text evidence="5">The sequence shown here is derived from an EMBL/GenBank/DDBJ whole genome shotgun (WGS) entry which is preliminary data.</text>
</comment>
<dbReference type="PATRIC" id="fig|1423753.3.peg.1249"/>